<name>F9GDS6_FUSOF</name>
<gene>
    <name evidence="1" type="ORF">FOXB_16810</name>
</gene>
<evidence type="ECO:0000313" key="1">
    <source>
        <dbReference type="EMBL" id="EGU72680.1"/>
    </source>
</evidence>
<proteinExistence type="predicted"/>
<protein>
    <submittedName>
        <fullName evidence="1">Uncharacterized protein</fullName>
    </submittedName>
</protein>
<organism evidence="1">
    <name type="scientific">Fusarium oxysporum (strain Fo5176)</name>
    <name type="common">Fusarium vascular wilt</name>
    <dbReference type="NCBI Taxonomy" id="660025"/>
    <lineage>
        <taxon>Eukaryota</taxon>
        <taxon>Fungi</taxon>
        <taxon>Dikarya</taxon>
        <taxon>Ascomycota</taxon>
        <taxon>Pezizomycotina</taxon>
        <taxon>Sordariomycetes</taxon>
        <taxon>Hypocreomycetidae</taxon>
        <taxon>Hypocreales</taxon>
        <taxon>Nectriaceae</taxon>
        <taxon>Fusarium</taxon>
        <taxon>Fusarium oxysporum species complex</taxon>
    </lineage>
</organism>
<reference evidence="1" key="1">
    <citation type="journal article" date="2012" name="Mol. Plant Microbe Interact.">
        <title>A highly conserved effector in Fusarium oxysporum is required for full virulence on Arabidopsis.</title>
        <authorList>
            <person name="Thatcher L.F."/>
            <person name="Gardiner D.M."/>
            <person name="Kazan K."/>
            <person name="Manners J."/>
        </authorList>
    </citation>
    <scope>NUCLEOTIDE SEQUENCE [LARGE SCALE GENOMIC DNA]</scope>
    <source>
        <strain evidence="1">Fo5176</strain>
    </source>
</reference>
<comment type="caution">
    <text evidence="1">The sequence shown here is derived from an EMBL/GenBank/DDBJ whole genome shotgun (WGS) entry which is preliminary data.</text>
</comment>
<dbReference type="OrthoDB" id="5042152at2759"/>
<dbReference type="EMBL" id="AFQF01005736">
    <property type="protein sequence ID" value="EGU72680.1"/>
    <property type="molecule type" value="Genomic_DNA"/>
</dbReference>
<accession>F9GDS6</accession>
<sequence>MPQTTLSDRLRGLPSIPKVTHPAQLLSKSQEISQVRATVTALLQQQDRERPIGVH</sequence>
<dbReference type="AlphaFoldDB" id="F9GDS6"/>